<dbReference type="Pfam" id="PF06835">
    <property type="entry name" value="LptC"/>
    <property type="match status" value="1"/>
</dbReference>
<dbReference type="OrthoDB" id="9812080at2"/>
<dbReference type="GO" id="GO:0005886">
    <property type="term" value="C:plasma membrane"/>
    <property type="evidence" value="ECO:0007669"/>
    <property type="project" value="InterPro"/>
</dbReference>
<evidence type="ECO:0000313" key="1">
    <source>
        <dbReference type="EMBL" id="RKR81507.1"/>
    </source>
</evidence>
<reference evidence="1 2" key="1">
    <citation type="submission" date="2018-10" db="EMBL/GenBank/DDBJ databases">
        <title>Genomic Encyclopedia of Archaeal and Bacterial Type Strains, Phase II (KMG-II): from individual species to whole genera.</title>
        <authorList>
            <person name="Goeker M."/>
        </authorList>
    </citation>
    <scope>NUCLEOTIDE SEQUENCE [LARGE SCALE GENOMIC DNA]</scope>
    <source>
        <strain evidence="1 2">DSM 18602</strain>
    </source>
</reference>
<dbReference type="RefSeq" id="WP_121197200.1">
    <property type="nucleotide sequence ID" value="NZ_RBKU01000001.1"/>
</dbReference>
<evidence type="ECO:0000313" key="2">
    <source>
        <dbReference type="Proteomes" id="UP000268007"/>
    </source>
</evidence>
<gene>
    <name evidence="1" type="ORF">BDD43_1654</name>
</gene>
<sequence length="204" mass="22686">MKQFKWFTGIFLPALFMAVLLLACENDLNQVKKISALEASKPVDSTLGVDVIYSDSAKVRAHMTTPLMLRQNPTDPNKGFYEMPKGVKIVFYDDKLNQKVAHFDADKHIVSTVTSDYAITSNMDKLIELRKNVVVKNTEGAVFTTQQLFYDTNKKLIYSNVACQMTKPDGTALDGTSFTSNETFTNYAFKQGKGTIATSGKLGQ</sequence>
<organism evidence="1 2">
    <name type="scientific">Mucilaginibacter gracilis</name>
    <dbReference type="NCBI Taxonomy" id="423350"/>
    <lineage>
        <taxon>Bacteria</taxon>
        <taxon>Pseudomonadati</taxon>
        <taxon>Bacteroidota</taxon>
        <taxon>Sphingobacteriia</taxon>
        <taxon>Sphingobacteriales</taxon>
        <taxon>Sphingobacteriaceae</taxon>
        <taxon>Mucilaginibacter</taxon>
    </lineage>
</organism>
<dbReference type="InterPro" id="IPR026265">
    <property type="entry name" value="LptC"/>
</dbReference>
<proteinExistence type="predicted"/>
<name>A0A495IXT0_9SPHI</name>
<comment type="caution">
    <text evidence="1">The sequence shown here is derived from an EMBL/GenBank/DDBJ whole genome shotgun (WGS) entry which is preliminary data.</text>
</comment>
<dbReference type="AlphaFoldDB" id="A0A495IXT0"/>
<keyword evidence="2" id="KW-1185">Reference proteome</keyword>
<dbReference type="EMBL" id="RBKU01000001">
    <property type="protein sequence ID" value="RKR81507.1"/>
    <property type="molecule type" value="Genomic_DNA"/>
</dbReference>
<accession>A0A495IXT0</accession>
<dbReference type="Proteomes" id="UP000268007">
    <property type="component" value="Unassembled WGS sequence"/>
</dbReference>
<dbReference type="GO" id="GO:0015221">
    <property type="term" value="F:lipopolysaccharide transmembrane transporter activity"/>
    <property type="evidence" value="ECO:0007669"/>
    <property type="project" value="InterPro"/>
</dbReference>
<dbReference type="PROSITE" id="PS51257">
    <property type="entry name" value="PROKAR_LIPOPROTEIN"/>
    <property type="match status" value="1"/>
</dbReference>
<protein>
    <submittedName>
        <fullName evidence="1">LPS export ABC transporter protein LptC</fullName>
    </submittedName>
</protein>
<dbReference type="NCBIfam" id="TIGR04409">
    <property type="entry name" value="LptC_YrbK"/>
    <property type="match status" value="1"/>
</dbReference>
<dbReference type="InterPro" id="IPR010664">
    <property type="entry name" value="LipoPS_assembly_LptC-rel"/>
</dbReference>
<dbReference type="Gene3D" id="2.60.450.10">
    <property type="entry name" value="Lipopolysaccharide (LPS) transport protein A like domain"/>
    <property type="match status" value="1"/>
</dbReference>